<evidence type="ECO:0000256" key="2">
    <source>
        <dbReference type="SAM" id="Phobius"/>
    </source>
</evidence>
<keyword evidence="2" id="KW-0812">Transmembrane</keyword>
<reference evidence="3" key="1">
    <citation type="submission" date="2023-03" db="EMBL/GenBank/DDBJ databases">
        <title>Massive genome expansion in bonnet fungi (Mycena s.s.) driven by repeated elements and novel gene families across ecological guilds.</title>
        <authorList>
            <consortium name="Lawrence Berkeley National Laboratory"/>
            <person name="Harder C.B."/>
            <person name="Miyauchi S."/>
            <person name="Viragh M."/>
            <person name="Kuo A."/>
            <person name="Thoen E."/>
            <person name="Andreopoulos B."/>
            <person name="Lu D."/>
            <person name="Skrede I."/>
            <person name="Drula E."/>
            <person name="Henrissat B."/>
            <person name="Morin E."/>
            <person name="Kohler A."/>
            <person name="Barry K."/>
            <person name="LaButti K."/>
            <person name="Morin E."/>
            <person name="Salamov A."/>
            <person name="Lipzen A."/>
            <person name="Mereny Z."/>
            <person name="Hegedus B."/>
            <person name="Baldrian P."/>
            <person name="Stursova M."/>
            <person name="Weitz H."/>
            <person name="Taylor A."/>
            <person name="Grigoriev I.V."/>
            <person name="Nagy L.G."/>
            <person name="Martin F."/>
            <person name="Kauserud H."/>
        </authorList>
    </citation>
    <scope>NUCLEOTIDE SEQUENCE</scope>
    <source>
        <strain evidence="3">CBHHK067</strain>
    </source>
</reference>
<feature type="transmembrane region" description="Helical" evidence="2">
    <location>
        <begin position="28"/>
        <end position="49"/>
    </location>
</feature>
<keyword evidence="4" id="KW-1185">Reference proteome</keyword>
<accession>A0AAD7GI06</accession>
<evidence type="ECO:0000313" key="4">
    <source>
        <dbReference type="Proteomes" id="UP001221757"/>
    </source>
</evidence>
<comment type="caution">
    <text evidence="3">The sequence shown here is derived from an EMBL/GenBank/DDBJ whole genome shotgun (WGS) entry which is preliminary data.</text>
</comment>
<protein>
    <submittedName>
        <fullName evidence="3">Uncharacterized protein</fullName>
    </submittedName>
</protein>
<proteinExistence type="predicted"/>
<keyword evidence="2" id="KW-0472">Membrane</keyword>
<dbReference type="Proteomes" id="UP001221757">
    <property type="component" value="Unassembled WGS sequence"/>
</dbReference>
<organism evidence="3 4">
    <name type="scientific">Mycena rosella</name>
    <name type="common">Pink bonnet</name>
    <name type="synonym">Agaricus rosellus</name>
    <dbReference type="NCBI Taxonomy" id="1033263"/>
    <lineage>
        <taxon>Eukaryota</taxon>
        <taxon>Fungi</taxon>
        <taxon>Dikarya</taxon>
        <taxon>Basidiomycota</taxon>
        <taxon>Agaricomycotina</taxon>
        <taxon>Agaricomycetes</taxon>
        <taxon>Agaricomycetidae</taxon>
        <taxon>Agaricales</taxon>
        <taxon>Marasmiineae</taxon>
        <taxon>Mycenaceae</taxon>
        <taxon>Mycena</taxon>
    </lineage>
</organism>
<keyword evidence="2" id="KW-1133">Transmembrane helix</keyword>
<dbReference type="AlphaFoldDB" id="A0AAD7GI06"/>
<feature type="region of interest" description="Disordered" evidence="1">
    <location>
        <begin position="1"/>
        <end position="20"/>
    </location>
</feature>
<evidence type="ECO:0000256" key="1">
    <source>
        <dbReference type="SAM" id="MobiDB-lite"/>
    </source>
</evidence>
<sequence>MSSRFYLPLPTHPDGRKDGHARARRRKLILIVLGAVLVPFAVLGLYQAMPLWKRLEKPLPLVPPENRYLGERVFFRAGAVGSEGIGSALQHFKQSIVLSRALNSTLILASERSEHRYSTSQIYNRGKDTALAINAQNACRLGDHVPKFYRRRLVRGLCAGETWAAEEMEVIRTEMADCTSIVDLDEEKVRPYAAVKPATDRFQSTEDLTGCVQEWVRERLGHATPLERSPLTFPPSRPVTVGVHVRWGDTAGVFSHGGFRGSMGISNIQRVLRDIRAEMGQHGVELTVAMENADSDVLTQLNEPTYTLLDSGDALTDLQALSNNDFLLLGESSYGVLAHLIAPPGLSIVELSGHHKYGNTTGFGRNIVFMNRYKPESLRIGEKQ</sequence>
<evidence type="ECO:0000313" key="3">
    <source>
        <dbReference type="EMBL" id="KAJ7689961.1"/>
    </source>
</evidence>
<dbReference type="EMBL" id="JARKIE010000068">
    <property type="protein sequence ID" value="KAJ7689961.1"/>
    <property type="molecule type" value="Genomic_DNA"/>
</dbReference>
<name>A0AAD7GI06_MYCRO</name>
<gene>
    <name evidence="3" type="ORF">B0H17DRAFT_1065747</name>
</gene>